<evidence type="ECO:0000313" key="3">
    <source>
        <dbReference type="Proteomes" id="UP000053593"/>
    </source>
</evidence>
<sequence length="107" mass="12227">MAIRRTCRTFEHGYHSQISSYDSIGLSAQDYLNIYNSVGISSRKIRAMGQCRIDFRSFRHSPACFSVAPFALNPFTVLYLYINTRRYPSIMMSTASASQISFLQSYS</sequence>
<organism evidence="2 3">
    <name type="scientific">Collybiopsis luxurians FD-317 M1</name>
    <dbReference type="NCBI Taxonomy" id="944289"/>
    <lineage>
        <taxon>Eukaryota</taxon>
        <taxon>Fungi</taxon>
        <taxon>Dikarya</taxon>
        <taxon>Basidiomycota</taxon>
        <taxon>Agaricomycotina</taxon>
        <taxon>Agaricomycetes</taxon>
        <taxon>Agaricomycetidae</taxon>
        <taxon>Agaricales</taxon>
        <taxon>Marasmiineae</taxon>
        <taxon>Omphalotaceae</taxon>
        <taxon>Collybiopsis</taxon>
        <taxon>Collybiopsis luxurians</taxon>
    </lineage>
</organism>
<evidence type="ECO:0000256" key="1">
    <source>
        <dbReference type="SAM" id="Phobius"/>
    </source>
</evidence>
<dbReference type="EMBL" id="KN834788">
    <property type="protein sequence ID" value="KIK57880.1"/>
    <property type="molecule type" value="Genomic_DNA"/>
</dbReference>
<keyword evidence="3" id="KW-1185">Reference proteome</keyword>
<dbReference type="AlphaFoldDB" id="A0A0D0B3P1"/>
<keyword evidence="1" id="KW-1133">Transmembrane helix</keyword>
<accession>A0A0D0B3P1</accession>
<dbReference type="Proteomes" id="UP000053593">
    <property type="component" value="Unassembled WGS sequence"/>
</dbReference>
<feature type="transmembrane region" description="Helical" evidence="1">
    <location>
        <begin position="62"/>
        <end position="82"/>
    </location>
</feature>
<name>A0A0D0B3P1_9AGAR</name>
<reference evidence="2 3" key="1">
    <citation type="submission" date="2014-04" db="EMBL/GenBank/DDBJ databases">
        <title>Evolutionary Origins and Diversification of the Mycorrhizal Mutualists.</title>
        <authorList>
            <consortium name="DOE Joint Genome Institute"/>
            <consortium name="Mycorrhizal Genomics Consortium"/>
            <person name="Kohler A."/>
            <person name="Kuo A."/>
            <person name="Nagy L.G."/>
            <person name="Floudas D."/>
            <person name="Copeland A."/>
            <person name="Barry K.W."/>
            <person name="Cichocki N."/>
            <person name="Veneault-Fourrey C."/>
            <person name="LaButti K."/>
            <person name="Lindquist E.A."/>
            <person name="Lipzen A."/>
            <person name="Lundell T."/>
            <person name="Morin E."/>
            <person name="Murat C."/>
            <person name="Riley R."/>
            <person name="Ohm R."/>
            <person name="Sun H."/>
            <person name="Tunlid A."/>
            <person name="Henrissat B."/>
            <person name="Grigoriev I.V."/>
            <person name="Hibbett D.S."/>
            <person name="Martin F."/>
        </authorList>
    </citation>
    <scope>NUCLEOTIDE SEQUENCE [LARGE SCALE GENOMIC DNA]</scope>
    <source>
        <strain evidence="2 3">FD-317 M1</strain>
    </source>
</reference>
<protein>
    <submittedName>
        <fullName evidence="2">Uncharacterized protein</fullName>
    </submittedName>
</protein>
<dbReference type="HOGENOM" id="CLU_2210350_0_0_1"/>
<gene>
    <name evidence="2" type="ORF">GYMLUDRAFT_736808</name>
</gene>
<keyword evidence="1" id="KW-0472">Membrane</keyword>
<evidence type="ECO:0000313" key="2">
    <source>
        <dbReference type="EMBL" id="KIK57880.1"/>
    </source>
</evidence>
<proteinExistence type="predicted"/>
<keyword evidence="1" id="KW-0812">Transmembrane</keyword>